<evidence type="ECO:0000256" key="3">
    <source>
        <dbReference type="ARBA" id="ARBA00022525"/>
    </source>
</evidence>
<evidence type="ECO:0000256" key="7">
    <source>
        <dbReference type="ARBA" id="ARBA00023277"/>
    </source>
</evidence>
<dbReference type="RefSeq" id="XP_037223705.1">
    <property type="nucleotide sequence ID" value="XM_037360820.1"/>
</dbReference>
<evidence type="ECO:0000313" key="11">
    <source>
        <dbReference type="EMBL" id="KAF7310255.1"/>
    </source>
</evidence>
<keyword evidence="7" id="KW-0119">Carbohydrate metabolism</keyword>
<dbReference type="AlphaFoldDB" id="A0A8H6T6D3"/>
<evidence type="ECO:0000256" key="5">
    <source>
        <dbReference type="ARBA" id="ARBA00022729"/>
    </source>
</evidence>
<accession>A0A8H6T6D3</accession>
<proteinExistence type="predicted"/>
<feature type="signal peptide" evidence="10">
    <location>
        <begin position="1"/>
        <end position="18"/>
    </location>
</feature>
<comment type="subcellular location">
    <subcellularLocation>
        <location evidence="1">Secreted</location>
    </subcellularLocation>
</comment>
<evidence type="ECO:0000256" key="2">
    <source>
        <dbReference type="ARBA" id="ARBA00013091"/>
    </source>
</evidence>
<keyword evidence="6" id="KW-0378">Hydrolase</keyword>
<dbReference type="OrthoDB" id="424610at2759"/>
<comment type="catalytic activity">
    <reaction evidence="9">
        <text>feruloyl-polysaccharide + H2O = ferulate + polysaccharide.</text>
        <dbReference type="EC" id="3.1.1.73"/>
    </reaction>
</comment>
<dbReference type="Proteomes" id="UP000636479">
    <property type="component" value="Unassembled WGS sequence"/>
</dbReference>
<dbReference type="EC" id="3.1.1.73" evidence="2"/>
<dbReference type="GO" id="GO:0045493">
    <property type="term" value="P:xylan catabolic process"/>
    <property type="evidence" value="ECO:0007669"/>
    <property type="project" value="UniProtKB-KW"/>
</dbReference>
<name>A0A8H6T6D3_9AGAR</name>
<protein>
    <recommendedName>
        <fullName evidence="2">feruloyl esterase</fullName>
        <ecNumber evidence="2">3.1.1.73</ecNumber>
    </recommendedName>
</protein>
<keyword evidence="8" id="KW-0624">Polysaccharide degradation</keyword>
<evidence type="ECO:0000256" key="8">
    <source>
        <dbReference type="ARBA" id="ARBA00023326"/>
    </source>
</evidence>
<comment type="caution">
    <text evidence="11">The sequence shown here is derived from an EMBL/GenBank/DDBJ whole genome shotgun (WGS) entry which is preliminary data.</text>
</comment>
<evidence type="ECO:0000256" key="4">
    <source>
        <dbReference type="ARBA" id="ARBA00022651"/>
    </source>
</evidence>
<dbReference type="Gene3D" id="3.40.50.1820">
    <property type="entry name" value="alpha/beta hydrolase"/>
    <property type="match status" value="1"/>
</dbReference>
<evidence type="ECO:0000256" key="9">
    <source>
        <dbReference type="ARBA" id="ARBA00034075"/>
    </source>
</evidence>
<feature type="chain" id="PRO_5034272212" description="feruloyl esterase" evidence="10">
    <location>
        <begin position="19"/>
        <end position="323"/>
    </location>
</feature>
<keyword evidence="3" id="KW-0964">Secreted</keyword>
<organism evidence="11 12">
    <name type="scientific">Mycena indigotica</name>
    <dbReference type="NCBI Taxonomy" id="2126181"/>
    <lineage>
        <taxon>Eukaryota</taxon>
        <taxon>Fungi</taxon>
        <taxon>Dikarya</taxon>
        <taxon>Basidiomycota</taxon>
        <taxon>Agaricomycotina</taxon>
        <taxon>Agaricomycetes</taxon>
        <taxon>Agaricomycetidae</taxon>
        <taxon>Agaricales</taxon>
        <taxon>Marasmiineae</taxon>
        <taxon>Mycenaceae</taxon>
        <taxon>Mycena</taxon>
    </lineage>
</organism>
<sequence>MLPLAPLLSLLCASVAVGASAVARGSPAGTAGCGTTHFFNGLTQYHSLTSNGTTRHYSIHLPSSYDKNKPYPLVLGFHGSSGIGLFFELDTRLSSSDYTPDKIMLYPDGLGGAWAGANYSVATVPQDLLFVSDLLDEVRAGWCIDNSRIYATGISAGGGFVNTIACSPVGANFAAFALGSGSLYTDATGPFPPSASCVPARSPLPVLEIHGGADPDVHYAGGPGEGGIEPAIPDWLGWWAQRNGCATPDVGKTVEDLFNGTVHHWSWTCGGVPGVVQHWKVDDMKHCWASTTLDLTEIAAGQGTTPIDASTIVIQFFDQFTKP</sequence>
<dbReference type="GeneID" id="59343336"/>
<keyword evidence="5 10" id="KW-0732">Signal</keyword>
<dbReference type="GO" id="GO:0005576">
    <property type="term" value="C:extracellular region"/>
    <property type="evidence" value="ECO:0007669"/>
    <property type="project" value="UniProtKB-SubCell"/>
</dbReference>
<dbReference type="GO" id="GO:0030600">
    <property type="term" value="F:feruloyl esterase activity"/>
    <property type="evidence" value="ECO:0007669"/>
    <property type="project" value="UniProtKB-EC"/>
</dbReference>
<dbReference type="PANTHER" id="PTHR38050">
    <property type="match status" value="1"/>
</dbReference>
<evidence type="ECO:0000256" key="1">
    <source>
        <dbReference type="ARBA" id="ARBA00004613"/>
    </source>
</evidence>
<reference evidence="11" key="1">
    <citation type="submission" date="2020-05" db="EMBL/GenBank/DDBJ databases">
        <title>Mycena genomes resolve the evolution of fungal bioluminescence.</title>
        <authorList>
            <person name="Tsai I.J."/>
        </authorList>
    </citation>
    <scope>NUCLEOTIDE SEQUENCE</scope>
    <source>
        <strain evidence="11">171206Taipei</strain>
    </source>
</reference>
<dbReference type="SUPFAM" id="SSF53474">
    <property type="entry name" value="alpha/beta-Hydrolases"/>
    <property type="match status" value="1"/>
</dbReference>
<evidence type="ECO:0000256" key="6">
    <source>
        <dbReference type="ARBA" id="ARBA00022801"/>
    </source>
</evidence>
<dbReference type="InterPro" id="IPR029058">
    <property type="entry name" value="AB_hydrolase_fold"/>
</dbReference>
<evidence type="ECO:0000313" key="12">
    <source>
        <dbReference type="Proteomes" id="UP000636479"/>
    </source>
</evidence>
<dbReference type="EMBL" id="JACAZF010000003">
    <property type="protein sequence ID" value="KAF7310255.1"/>
    <property type="molecule type" value="Genomic_DNA"/>
</dbReference>
<evidence type="ECO:0000256" key="10">
    <source>
        <dbReference type="SAM" id="SignalP"/>
    </source>
</evidence>
<dbReference type="InterPro" id="IPR043595">
    <property type="entry name" value="FaeB/C/D"/>
</dbReference>
<keyword evidence="4" id="KW-0858">Xylan degradation</keyword>
<gene>
    <name evidence="11" type="ORF">MIND_00399400</name>
</gene>
<keyword evidence="12" id="KW-1185">Reference proteome</keyword>
<dbReference type="PANTHER" id="PTHR38050:SF2">
    <property type="entry name" value="FERULOYL ESTERASE C-RELATED"/>
    <property type="match status" value="1"/>
</dbReference>